<dbReference type="EMBL" id="JAAXOQ010000011">
    <property type="protein sequence ID" value="NKY18746.1"/>
    <property type="molecule type" value="Genomic_DNA"/>
</dbReference>
<sequence length="299" mass="31160">MTERRRVLIQGAGAVTAAAGALLAETGAEVRAASRRDGVILTAVAPDGAVAHVPVVTYPQVEADEVQGEVDLLILTSAPGELAPDVAAALAALAAARPAAIGVTSPVIGDAAIAQRMFPGAEVATLAPGLLAFATSRGTETRAEYWVPPLVPAFAAVGVDGAPELPRRLAAEYPKVVGRTPAKAADAVGVLMVPYAAELAVVGGDWPTFLRRLRRPGRAMAEAMRADVGLRVFAPPPLVVRAVLRRMDAMVPFDFPKFAGNHFVRHAGQSQRILDAWRAMTPRATPALDSLREDLAAVV</sequence>
<reference evidence="1 2" key="1">
    <citation type="submission" date="2020-04" db="EMBL/GenBank/DDBJ databases">
        <title>MicrobeNet Type strains.</title>
        <authorList>
            <person name="Nicholson A.C."/>
        </authorList>
    </citation>
    <scope>NUCLEOTIDE SEQUENCE [LARGE SCALE GENOMIC DNA]</scope>
    <source>
        <strain evidence="1 2">DSM 44113</strain>
    </source>
</reference>
<dbReference type="Proteomes" id="UP000582646">
    <property type="component" value="Unassembled WGS sequence"/>
</dbReference>
<organism evidence="1 2">
    <name type="scientific">Tsukamurella spumae</name>
    <dbReference type="NCBI Taxonomy" id="44753"/>
    <lineage>
        <taxon>Bacteria</taxon>
        <taxon>Bacillati</taxon>
        <taxon>Actinomycetota</taxon>
        <taxon>Actinomycetes</taxon>
        <taxon>Mycobacteriales</taxon>
        <taxon>Tsukamurellaceae</taxon>
        <taxon>Tsukamurella</taxon>
    </lineage>
</organism>
<keyword evidence="2" id="KW-1185">Reference proteome</keyword>
<comment type="caution">
    <text evidence="1">The sequence shown here is derived from an EMBL/GenBank/DDBJ whole genome shotgun (WGS) entry which is preliminary data.</text>
</comment>
<accession>A0A846X2F2</accession>
<evidence type="ECO:0008006" key="3">
    <source>
        <dbReference type="Google" id="ProtNLM"/>
    </source>
</evidence>
<proteinExistence type="predicted"/>
<dbReference type="AlphaFoldDB" id="A0A846X2F2"/>
<dbReference type="InterPro" id="IPR006311">
    <property type="entry name" value="TAT_signal"/>
</dbReference>
<gene>
    <name evidence="1" type="ORF">HF999_10230</name>
</gene>
<dbReference type="RefSeq" id="WP_168545769.1">
    <property type="nucleotide sequence ID" value="NZ_BAAAKS010000009.1"/>
</dbReference>
<name>A0A846X2F2_9ACTN</name>
<dbReference type="PROSITE" id="PS51318">
    <property type="entry name" value="TAT"/>
    <property type="match status" value="1"/>
</dbReference>
<evidence type="ECO:0000313" key="2">
    <source>
        <dbReference type="Proteomes" id="UP000582646"/>
    </source>
</evidence>
<evidence type="ECO:0000313" key="1">
    <source>
        <dbReference type="EMBL" id="NKY18746.1"/>
    </source>
</evidence>
<protein>
    <recommendedName>
        <fullName evidence="3">Ketopantoate reductase N-terminal domain-containing protein</fullName>
    </recommendedName>
</protein>